<name>A0ABX0TGP2_9MICC</name>
<sequence>MKVTLTIEASNGQLSHVEAEAETYQDAKAAAEALVSEGSRAIAIRTS</sequence>
<proteinExistence type="predicted"/>
<dbReference type="Proteomes" id="UP000802392">
    <property type="component" value="Unassembled WGS sequence"/>
</dbReference>
<dbReference type="RefSeq" id="WP_167265660.1">
    <property type="nucleotide sequence ID" value="NZ_BAAAVO010000013.1"/>
</dbReference>
<organism evidence="1 2">
    <name type="scientific">Paenarthrobacter ilicis</name>
    <dbReference type="NCBI Taxonomy" id="43665"/>
    <lineage>
        <taxon>Bacteria</taxon>
        <taxon>Bacillati</taxon>
        <taxon>Actinomycetota</taxon>
        <taxon>Actinomycetes</taxon>
        <taxon>Micrococcales</taxon>
        <taxon>Micrococcaceae</taxon>
        <taxon>Paenarthrobacter</taxon>
    </lineage>
</organism>
<keyword evidence="2" id="KW-1185">Reference proteome</keyword>
<evidence type="ECO:0000313" key="2">
    <source>
        <dbReference type="Proteomes" id="UP000802392"/>
    </source>
</evidence>
<comment type="caution">
    <text evidence="1">The sequence shown here is derived from an EMBL/GenBank/DDBJ whole genome shotgun (WGS) entry which is preliminary data.</text>
</comment>
<accession>A0ABX0TGP2</accession>
<evidence type="ECO:0000313" key="1">
    <source>
        <dbReference type="EMBL" id="NIJ01693.1"/>
    </source>
</evidence>
<dbReference type="EMBL" id="JAAOZD010000003">
    <property type="protein sequence ID" value="NIJ01693.1"/>
    <property type="molecule type" value="Genomic_DNA"/>
</dbReference>
<reference evidence="1 2" key="1">
    <citation type="submission" date="2020-03" db="EMBL/GenBank/DDBJ databases">
        <title>Genomic Encyclopedia of Type Strains, Phase III (KMG-III): the genomes of soil and plant-associated and newly described type strains.</title>
        <authorList>
            <person name="Whitman W."/>
        </authorList>
    </citation>
    <scope>NUCLEOTIDE SEQUENCE [LARGE SCALE GENOMIC DNA]</scope>
    <source>
        <strain evidence="1 2">CECT 4207</strain>
    </source>
</reference>
<gene>
    <name evidence="1" type="ORF">FHR86_002014</name>
</gene>
<protein>
    <submittedName>
        <fullName evidence="1">Uncharacterized protein</fullName>
    </submittedName>
</protein>